<keyword evidence="3 9" id="KW-0645">Protease</keyword>
<dbReference type="GO" id="GO:0006508">
    <property type="term" value="P:proteolysis"/>
    <property type="evidence" value="ECO:0007669"/>
    <property type="project" value="UniProtKB-KW"/>
</dbReference>
<evidence type="ECO:0000256" key="6">
    <source>
        <dbReference type="SAM" id="MobiDB-lite"/>
    </source>
</evidence>
<dbReference type="AlphaFoldDB" id="V4HC55"/>
<feature type="domain" description="Peptidase S9 prolyl oligopeptidase catalytic" evidence="7">
    <location>
        <begin position="485"/>
        <end position="696"/>
    </location>
</feature>
<dbReference type="GO" id="GO:0005829">
    <property type="term" value="C:cytosol"/>
    <property type="evidence" value="ECO:0007669"/>
    <property type="project" value="TreeGrafter"/>
</dbReference>
<protein>
    <recommendedName>
        <fullName evidence="2">prolyl oligopeptidase</fullName>
        <ecNumber evidence="2">3.4.21.26</ecNumber>
    </recommendedName>
</protein>
<dbReference type="SUPFAM" id="SSF50993">
    <property type="entry name" value="Peptidase/esterase 'gauge' domain"/>
    <property type="match status" value="1"/>
</dbReference>
<dbReference type="SUPFAM" id="SSF53474">
    <property type="entry name" value="alpha/beta-Hydrolases"/>
    <property type="match status" value="1"/>
</dbReference>
<keyword evidence="5" id="KW-0720">Serine protease</keyword>
<feature type="domain" description="Peptidase S9A N-terminal" evidence="8">
    <location>
        <begin position="5"/>
        <end position="398"/>
    </location>
</feature>
<accession>V4HC55</accession>
<evidence type="ECO:0000256" key="3">
    <source>
        <dbReference type="ARBA" id="ARBA00022670"/>
    </source>
</evidence>
<dbReference type="EC" id="3.4.21.26" evidence="2"/>
<dbReference type="Gene3D" id="2.130.10.120">
    <property type="entry name" value="Prolyl oligopeptidase, N-terminal domain"/>
    <property type="match status" value="1"/>
</dbReference>
<dbReference type="InterPro" id="IPR001375">
    <property type="entry name" value="Peptidase_S9_cat"/>
</dbReference>
<sequence>MPTPPDTRADPVTETLHGDEYTDPYRWLEADADDPEVADWTDRQNEYADAVVDDDLRAAFEPAFEGVADLPDYGAVTPRGGRYVSLNRDSDADRARLLVRETPGGEPRTLAAPDEFEGEASVDWFAVHPSGDRVAYGVARGGDEQYDLRVVGTDAGDLLADCGTVGRTGARMFAWADDGFYYVATGDPSDGAQMDKEFRYRADGDERVLATHDDQHVWPALDYHEPTGTLVVSFGEMSGGTRVTAWRGEDGAGETGDGDEEFETLFDGGDAEVSVELTDDRVFLRTDAGAPRGRVLGADAAGFLAGETDPETVVPEGEGVVREVTTTATHLVVHSHREAASRLAAHAFDGTHAFDVDLPGLSTVHGVEGDPDADDCFYVVESFDRPASVVHADLGTGRDGDDAPDADRAGGARAADGPPDPARTRTLREPDLDLDLDLAVERRTVVSADGTEVPLFVAHRADRDPSDAPTALYAYGGFRVNLTPTFSRFRLPFLAAGGVYAQACARGGSEFGEPWHEAGMRAEKRRTFEDVEAAADHLVEAGVTTHDRLGVMGGSNGGLTVGAVLTRDPTRWGAAVCAVPLLDMLRFHRFLLGESWTPEYGHPEVEAEYEWLREYSPYQHVEDREYPPTLFTTAVGDSRVHPSHARKTVARLQNEARGGPFCLRTETDTGHGLGKSVEMELDEQLDRWTFLAGFLGVSPADVPDGG</sequence>
<evidence type="ECO:0000256" key="1">
    <source>
        <dbReference type="ARBA" id="ARBA00001070"/>
    </source>
</evidence>
<dbReference type="PRINTS" id="PR00862">
    <property type="entry name" value="PROLIGOPTASE"/>
</dbReference>
<dbReference type="InterPro" id="IPR002470">
    <property type="entry name" value="Peptidase_S9A"/>
</dbReference>
<name>V4HC55_9EURY</name>
<evidence type="ECO:0000256" key="4">
    <source>
        <dbReference type="ARBA" id="ARBA00022801"/>
    </source>
</evidence>
<dbReference type="Pfam" id="PF00326">
    <property type="entry name" value="Peptidase_S9"/>
    <property type="match status" value="1"/>
</dbReference>
<reference evidence="9 10" key="1">
    <citation type="journal article" date="2013" name="Genome Announc.">
        <title>Draft Genome Sequence of 'Candidatus Halobonum tyrrellensis' Strain G22, Isolated from the Hypersaline Waters of Lake Tyrrell, Australia.</title>
        <authorList>
            <person name="Ugalde J.A."/>
            <person name="Narasingarao P."/>
            <person name="Kuo S."/>
            <person name="Podell S."/>
            <person name="Allen E.E."/>
        </authorList>
    </citation>
    <scope>NUCLEOTIDE SEQUENCE [LARGE SCALE GENOMIC DNA]</scope>
    <source>
        <strain evidence="9 10">G22</strain>
    </source>
</reference>
<evidence type="ECO:0000313" key="10">
    <source>
        <dbReference type="Proteomes" id="UP000017840"/>
    </source>
</evidence>
<evidence type="ECO:0000259" key="7">
    <source>
        <dbReference type="Pfam" id="PF00326"/>
    </source>
</evidence>
<dbReference type="RefSeq" id="WP_023395176.1">
    <property type="nucleotide sequence ID" value="NZ_ASGZ01000053.1"/>
</dbReference>
<dbReference type="InterPro" id="IPR023302">
    <property type="entry name" value="Pept_S9A_N"/>
</dbReference>
<feature type="region of interest" description="Disordered" evidence="6">
    <location>
        <begin position="391"/>
        <end position="429"/>
    </location>
</feature>
<dbReference type="GO" id="GO:0004252">
    <property type="term" value="F:serine-type endopeptidase activity"/>
    <property type="evidence" value="ECO:0007669"/>
    <property type="project" value="UniProtKB-EC"/>
</dbReference>
<dbReference type="InterPro" id="IPR051167">
    <property type="entry name" value="Prolyl_oligopep/macrocyclase"/>
</dbReference>
<dbReference type="PANTHER" id="PTHR42881">
    <property type="entry name" value="PROLYL ENDOPEPTIDASE"/>
    <property type="match status" value="1"/>
</dbReference>
<dbReference type="OrthoDB" id="31240at2157"/>
<organism evidence="9 10">
    <name type="scientific">Candidatus Halobonum tyrrellensis G22</name>
    <dbReference type="NCBI Taxonomy" id="1324957"/>
    <lineage>
        <taxon>Archaea</taxon>
        <taxon>Methanobacteriati</taxon>
        <taxon>Methanobacteriota</taxon>
        <taxon>Stenosarchaea group</taxon>
        <taxon>Halobacteria</taxon>
        <taxon>Halobacteriales</taxon>
        <taxon>Haloferacaceae</taxon>
        <taxon>Candidatus Halobonum</taxon>
    </lineage>
</organism>
<proteinExistence type="predicted"/>
<keyword evidence="10" id="KW-1185">Reference proteome</keyword>
<feature type="region of interest" description="Disordered" evidence="6">
    <location>
        <begin position="1"/>
        <end position="23"/>
    </location>
</feature>
<dbReference type="InterPro" id="IPR029058">
    <property type="entry name" value="AB_hydrolase_fold"/>
</dbReference>
<comment type="caution">
    <text evidence="9">The sequence shown here is derived from an EMBL/GenBank/DDBJ whole genome shotgun (WGS) entry which is preliminary data.</text>
</comment>
<feature type="compositionally biased region" description="Basic and acidic residues" evidence="6">
    <location>
        <begin position="396"/>
        <end position="410"/>
    </location>
</feature>
<dbReference type="eggNOG" id="arCOG01647">
    <property type="taxonomic scope" value="Archaea"/>
</dbReference>
<dbReference type="Gene3D" id="3.40.50.1820">
    <property type="entry name" value="alpha/beta hydrolase"/>
    <property type="match status" value="1"/>
</dbReference>
<dbReference type="Pfam" id="PF02897">
    <property type="entry name" value="Peptidase_S9_N"/>
    <property type="match status" value="1"/>
</dbReference>
<evidence type="ECO:0000256" key="5">
    <source>
        <dbReference type="ARBA" id="ARBA00022825"/>
    </source>
</evidence>
<evidence type="ECO:0000313" key="9">
    <source>
        <dbReference type="EMBL" id="ESP87638.1"/>
    </source>
</evidence>
<feature type="compositionally biased region" description="Basic and acidic residues" evidence="6">
    <location>
        <begin position="7"/>
        <end position="20"/>
    </location>
</feature>
<dbReference type="EMBL" id="ASGZ01000053">
    <property type="protein sequence ID" value="ESP87638.1"/>
    <property type="molecule type" value="Genomic_DNA"/>
</dbReference>
<comment type="catalytic activity">
    <reaction evidence="1">
        <text>Hydrolysis of Pro-|-Xaa &gt;&gt; Ala-|-Xaa in oligopeptides.</text>
        <dbReference type="EC" id="3.4.21.26"/>
    </reaction>
</comment>
<gene>
    <name evidence="9" type="ORF">K933_13007</name>
</gene>
<keyword evidence="4" id="KW-0378">Hydrolase</keyword>
<evidence type="ECO:0000259" key="8">
    <source>
        <dbReference type="Pfam" id="PF02897"/>
    </source>
</evidence>
<dbReference type="PANTHER" id="PTHR42881:SF2">
    <property type="entry name" value="PROLYL ENDOPEPTIDASE"/>
    <property type="match status" value="1"/>
</dbReference>
<dbReference type="STRING" id="1324957.K933_13007"/>
<dbReference type="Proteomes" id="UP000017840">
    <property type="component" value="Unassembled WGS sequence"/>
</dbReference>
<dbReference type="GO" id="GO:0070012">
    <property type="term" value="F:oligopeptidase activity"/>
    <property type="evidence" value="ECO:0007669"/>
    <property type="project" value="TreeGrafter"/>
</dbReference>
<evidence type="ECO:0000256" key="2">
    <source>
        <dbReference type="ARBA" id="ARBA00011897"/>
    </source>
</evidence>